<evidence type="ECO:0000313" key="2">
    <source>
        <dbReference type="EMBL" id="EGY76656.1"/>
    </source>
</evidence>
<dbReference type="InterPro" id="IPR016181">
    <property type="entry name" value="Acyl_CoA_acyltransferase"/>
</dbReference>
<gene>
    <name evidence="2" type="ORF">HMPREF9129_1919</name>
</gene>
<keyword evidence="3" id="KW-1185">Reference proteome</keyword>
<dbReference type="PANTHER" id="PTHR43451">
    <property type="entry name" value="ACETYLTRANSFERASE (GNAT) FAMILY PROTEIN"/>
    <property type="match status" value="1"/>
</dbReference>
<comment type="caution">
    <text evidence="2">The sequence shown here is derived from an EMBL/GenBank/DDBJ whole genome shotgun (WGS) entry which is preliminary data.</text>
</comment>
<dbReference type="Pfam" id="PF13673">
    <property type="entry name" value="Acetyltransf_10"/>
    <property type="match status" value="1"/>
</dbReference>
<accession>G4D689</accession>
<dbReference type="eggNOG" id="COG0456">
    <property type="taxonomic scope" value="Bacteria"/>
</dbReference>
<dbReference type="HOGENOM" id="CLU_087351_2_0_9"/>
<feature type="domain" description="N-acetyltransferase" evidence="1">
    <location>
        <begin position="4"/>
        <end position="160"/>
    </location>
</feature>
<name>G4D689_9FIRM</name>
<organism evidence="2 3">
    <name type="scientific">Peptoniphilus indolicus ATCC 29427</name>
    <dbReference type="NCBI Taxonomy" id="997350"/>
    <lineage>
        <taxon>Bacteria</taxon>
        <taxon>Bacillati</taxon>
        <taxon>Bacillota</taxon>
        <taxon>Tissierellia</taxon>
        <taxon>Tissierellales</taxon>
        <taxon>Peptoniphilaceae</taxon>
        <taxon>Peptoniphilus</taxon>
    </lineage>
</organism>
<dbReference type="SUPFAM" id="SSF55729">
    <property type="entry name" value="Acyl-CoA N-acyltransferases (Nat)"/>
    <property type="match status" value="1"/>
</dbReference>
<evidence type="ECO:0000313" key="3">
    <source>
        <dbReference type="Proteomes" id="UP000003422"/>
    </source>
</evidence>
<dbReference type="PANTHER" id="PTHR43451:SF1">
    <property type="entry name" value="ACETYLTRANSFERASE"/>
    <property type="match status" value="1"/>
</dbReference>
<dbReference type="STRING" id="997350.HMPREF9129_1919"/>
<reference evidence="2 3" key="1">
    <citation type="submission" date="2011-06" db="EMBL/GenBank/DDBJ databases">
        <authorList>
            <person name="Muzny D."/>
            <person name="Qin X."/>
            <person name="Deng J."/>
            <person name="Jiang H."/>
            <person name="Liu Y."/>
            <person name="Qu J."/>
            <person name="Song X.-Z."/>
            <person name="Zhang L."/>
            <person name="Thornton R."/>
            <person name="Coyle M."/>
            <person name="Francisco L."/>
            <person name="Jackson L."/>
            <person name="Javaid M."/>
            <person name="Korchina V."/>
            <person name="Kovar C."/>
            <person name="Mata R."/>
            <person name="Mathew T."/>
            <person name="Ngo R."/>
            <person name="Nguyen L."/>
            <person name="Nguyen N."/>
            <person name="Okwuonu G."/>
            <person name="Ongeri F."/>
            <person name="Pham C."/>
            <person name="Simmons D."/>
            <person name="Wilczek-Boney K."/>
            <person name="Hale W."/>
            <person name="Jakkamsetti A."/>
            <person name="Pham P."/>
            <person name="Ruth R."/>
            <person name="San Lucas F."/>
            <person name="Warren J."/>
            <person name="Zhang J."/>
            <person name="Zhao Z."/>
            <person name="Zhou C."/>
            <person name="Zhu D."/>
            <person name="Lee S."/>
            <person name="Bess C."/>
            <person name="Blankenburg K."/>
            <person name="Forbes L."/>
            <person name="Fu Q."/>
            <person name="Gubbala S."/>
            <person name="Hirani K."/>
            <person name="Jayaseelan J.C."/>
            <person name="Lara F."/>
            <person name="Munidasa M."/>
            <person name="Palculict T."/>
            <person name="Patil S."/>
            <person name="Pu L.-L."/>
            <person name="Saada N."/>
            <person name="Tang L."/>
            <person name="Weissenberger G."/>
            <person name="Zhu Y."/>
            <person name="Hemphill L."/>
            <person name="Shang Y."/>
            <person name="Youmans B."/>
            <person name="Ayvaz T."/>
            <person name="Ross M."/>
            <person name="Santibanez J."/>
            <person name="Aqrawi P."/>
            <person name="Gross S."/>
            <person name="Joshi V."/>
            <person name="Fowler G."/>
            <person name="Nazareth L."/>
            <person name="Reid J."/>
            <person name="Worley K."/>
            <person name="Petrosino J."/>
            <person name="Highlander S."/>
            <person name="Gibbs R."/>
        </authorList>
    </citation>
    <scope>NUCLEOTIDE SEQUENCE [LARGE SCALE GENOMIC DNA]</scope>
    <source>
        <strain evidence="2 3">ATCC 29427</strain>
    </source>
</reference>
<dbReference type="OrthoDB" id="164032at2"/>
<dbReference type="Gene3D" id="3.40.630.30">
    <property type="match status" value="1"/>
</dbReference>
<proteinExistence type="predicted"/>
<dbReference type="CDD" id="cd04301">
    <property type="entry name" value="NAT_SF"/>
    <property type="match status" value="1"/>
</dbReference>
<protein>
    <submittedName>
        <fullName evidence="2">GNAT family acetyltransferase</fullName>
    </submittedName>
</protein>
<dbReference type="InterPro" id="IPR000182">
    <property type="entry name" value="GNAT_dom"/>
</dbReference>
<dbReference type="PROSITE" id="PS51186">
    <property type="entry name" value="GNAT"/>
    <property type="match status" value="1"/>
</dbReference>
<keyword evidence="2" id="KW-0808">Transferase</keyword>
<dbReference type="GO" id="GO:0016747">
    <property type="term" value="F:acyltransferase activity, transferring groups other than amino-acyl groups"/>
    <property type="evidence" value="ECO:0007669"/>
    <property type="project" value="InterPro"/>
</dbReference>
<sequence>MEDIMIRRFKVEDAKEGSALIKRTLYEVNSKDYEDRFLEDSSIQLSENDLIERAEKNNYYICEENEKIVGIGGIGSYCGKEDEAYIMSVFVLPEYIGKGIGRNIVETLEKDEYALRGNRIEVASSITAVGFYKEMGYRFKNNDSRLNEVEQNYRMEKFLK</sequence>
<evidence type="ECO:0000259" key="1">
    <source>
        <dbReference type="PROSITE" id="PS51186"/>
    </source>
</evidence>
<dbReference type="Proteomes" id="UP000003422">
    <property type="component" value="Unassembled WGS sequence"/>
</dbReference>
<dbReference type="InterPro" id="IPR052564">
    <property type="entry name" value="N-acetyltrans/Recomb-assoc"/>
</dbReference>
<dbReference type="PATRIC" id="fig|997350.3.peg.1838"/>
<dbReference type="AlphaFoldDB" id="G4D689"/>
<dbReference type="EMBL" id="AGBB01000197">
    <property type="protein sequence ID" value="EGY76656.1"/>
    <property type="molecule type" value="Genomic_DNA"/>
</dbReference>